<protein>
    <submittedName>
        <fullName evidence="1">Uncharacterized protein</fullName>
    </submittedName>
</protein>
<sequence length="81" mass="8801">MPQSRFSCYLRGSEQLHGCVQIVGIHELVDKFLELICGGEVKEPCAQVKIEDIHGGALAASHTCRHIEGLKGSRLQNTGLS</sequence>
<accession>A0A194YPT8</accession>
<dbReference type="Proteomes" id="UP000000768">
    <property type="component" value="Chromosome 4"/>
</dbReference>
<keyword evidence="2" id="KW-1185">Reference proteome</keyword>
<dbReference type="InParanoid" id="A0A194YPT8"/>
<name>A0A194YPT8_SORBI</name>
<dbReference type="EMBL" id="CM000763">
    <property type="protein sequence ID" value="KXG29845.1"/>
    <property type="molecule type" value="Genomic_DNA"/>
</dbReference>
<evidence type="ECO:0000313" key="2">
    <source>
        <dbReference type="Proteomes" id="UP000000768"/>
    </source>
</evidence>
<reference evidence="2" key="2">
    <citation type="journal article" date="2018" name="Plant J.">
        <title>The Sorghum bicolor reference genome: improved assembly, gene annotations, a transcriptome atlas, and signatures of genome organization.</title>
        <authorList>
            <person name="McCormick R.F."/>
            <person name="Truong S.K."/>
            <person name="Sreedasyam A."/>
            <person name="Jenkins J."/>
            <person name="Shu S."/>
            <person name="Sims D."/>
            <person name="Kennedy M."/>
            <person name="Amirebrahimi M."/>
            <person name="Weers B.D."/>
            <person name="McKinley B."/>
            <person name="Mattison A."/>
            <person name="Morishige D.T."/>
            <person name="Grimwood J."/>
            <person name="Schmutz J."/>
            <person name="Mullet J.E."/>
        </authorList>
    </citation>
    <scope>NUCLEOTIDE SEQUENCE [LARGE SCALE GENOMIC DNA]</scope>
    <source>
        <strain evidence="2">cv. BTx623</strain>
    </source>
</reference>
<dbReference type="AlphaFoldDB" id="A0A194YPT8"/>
<evidence type="ECO:0000313" key="1">
    <source>
        <dbReference type="EMBL" id="KXG29845.1"/>
    </source>
</evidence>
<organism evidence="1 2">
    <name type="scientific">Sorghum bicolor</name>
    <name type="common">Sorghum</name>
    <name type="synonym">Sorghum vulgare</name>
    <dbReference type="NCBI Taxonomy" id="4558"/>
    <lineage>
        <taxon>Eukaryota</taxon>
        <taxon>Viridiplantae</taxon>
        <taxon>Streptophyta</taxon>
        <taxon>Embryophyta</taxon>
        <taxon>Tracheophyta</taxon>
        <taxon>Spermatophyta</taxon>
        <taxon>Magnoliopsida</taxon>
        <taxon>Liliopsida</taxon>
        <taxon>Poales</taxon>
        <taxon>Poaceae</taxon>
        <taxon>PACMAD clade</taxon>
        <taxon>Panicoideae</taxon>
        <taxon>Andropogonodae</taxon>
        <taxon>Andropogoneae</taxon>
        <taxon>Sorghinae</taxon>
        <taxon>Sorghum</taxon>
    </lineage>
</organism>
<gene>
    <name evidence="1" type="ORF">SORBI_3004G098800</name>
</gene>
<reference evidence="1 2" key="1">
    <citation type="journal article" date="2009" name="Nature">
        <title>The Sorghum bicolor genome and the diversification of grasses.</title>
        <authorList>
            <person name="Paterson A.H."/>
            <person name="Bowers J.E."/>
            <person name="Bruggmann R."/>
            <person name="Dubchak I."/>
            <person name="Grimwood J."/>
            <person name="Gundlach H."/>
            <person name="Haberer G."/>
            <person name="Hellsten U."/>
            <person name="Mitros T."/>
            <person name="Poliakov A."/>
            <person name="Schmutz J."/>
            <person name="Spannagl M."/>
            <person name="Tang H."/>
            <person name="Wang X."/>
            <person name="Wicker T."/>
            <person name="Bharti A.K."/>
            <person name="Chapman J."/>
            <person name="Feltus F.A."/>
            <person name="Gowik U."/>
            <person name="Grigoriev I.V."/>
            <person name="Lyons E."/>
            <person name="Maher C.A."/>
            <person name="Martis M."/>
            <person name="Narechania A."/>
            <person name="Otillar R.P."/>
            <person name="Penning B.W."/>
            <person name="Salamov A.A."/>
            <person name="Wang Y."/>
            <person name="Zhang L."/>
            <person name="Carpita N.C."/>
            <person name="Freeling M."/>
            <person name="Gingle A.R."/>
            <person name="Hash C.T."/>
            <person name="Keller B."/>
            <person name="Klein P."/>
            <person name="Kresovich S."/>
            <person name="McCann M.C."/>
            <person name="Ming R."/>
            <person name="Peterson D.G."/>
            <person name="Mehboob-ur-Rahman"/>
            <person name="Ware D."/>
            <person name="Westhoff P."/>
            <person name="Mayer K.F."/>
            <person name="Messing J."/>
            <person name="Rokhsar D.S."/>
        </authorList>
    </citation>
    <scope>NUCLEOTIDE SEQUENCE [LARGE SCALE GENOMIC DNA]</scope>
    <source>
        <strain evidence="2">cv. BTx623</strain>
    </source>
</reference>
<dbReference type="Gramene" id="KXG29845">
    <property type="protein sequence ID" value="KXG29845"/>
    <property type="gene ID" value="SORBI_3004G098800"/>
</dbReference>
<proteinExistence type="predicted"/>